<dbReference type="EMBL" id="QYZD01000029">
    <property type="protein sequence ID" value="RJG20964.1"/>
    <property type="molecule type" value="Genomic_DNA"/>
</dbReference>
<sequence>MSSSERTFYNYQLLKRIRFHRVFMYMYLLFGAAALAASIGMSGLWGVAYIGASWIVVVWIHYVIARSIFVMDRYTFKKRWIWRFTLPWIGFLPQDQQFISLRYWRKILWHTTLVSLLVLLMIMLWLPLGLALQLFFWHLWMIAPRLYATLVAQSASKDGLIKLPAGEMSVYKA</sequence>
<dbReference type="Proteomes" id="UP000266177">
    <property type="component" value="Unassembled WGS sequence"/>
</dbReference>
<dbReference type="RefSeq" id="WP_119795798.1">
    <property type="nucleotide sequence ID" value="NZ_QYZD01000029.1"/>
</dbReference>
<reference evidence="2 3" key="1">
    <citation type="submission" date="2018-09" db="EMBL/GenBank/DDBJ databases">
        <title>Paenibacillus SK2017-BO5.</title>
        <authorList>
            <person name="Piskunova J.V."/>
            <person name="Dubiley S.A."/>
            <person name="Severinov K.V."/>
        </authorList>
    </citation>
    <scope>NUCLEOTIDE SEQUENCE [LARGE SCALE GENOMIC DNA]</scope>
    <source>
        <strain evidence="2 3">BO5</strain>
    </source>
</reference>
<keyword evidence="1" id="KW-0472">Membrane</keyword>
<organism evidence="2 3">
    <name type="scientific">Paenibacillus thiaminolyticus</name>
    <name type="common">Bacillus thiaminolyticus</name>
    <dbReference type="NCBI Taxonomy" id="49283"/>
    <lineage>
        <taxon>Bacteria</taxon>
        <taxon>Bacillati</taxon>
        <taxon>Bacillota</taxon>
        <taxon>Bacilli</taxon>
        <taxon>Bacillales</taxon>
        <taxon>Paenibacillaceae</taxon>
        <taxon>Paenibacillus</taxon>
    </lineage>
</organism>
<keyword evidence="1" id="KW-0812">Transmembrane</keyword>
<proteinExistence type="predicted"/>
<protein>
    <submittedName>
        <fullName evidence="2">Uncharacterized protein</fullName>
    </submittedName>
</protein>
<dbReference type="OrthoDB" id="2678045at2"/>
<keyword evidence="1" id="KW-1133">Transmembrane helix</keyword>
<feature type="transmembrane region" description="Helical" evidence="1">
    <location>
        <begin position="22"/>
        <end position="41"/>
    </location>
</feature>
<accession>A0A3A3GEA2</accession>
<feature type="transmembrane region" description="Helical" evidence="1">
    <location>
        <begin position="47"/>
        <end position="69"/>
    </location>
</feature>
<gene>
    <name evidence="2" type="ORF">DQX05_23465</name>
</gene>
<name>A0A3A3GEA2_PANTH</name>
<evidence type="ECO:0000313" key="2">
    <source>
        <dbReference type="EMBL" id="RJG20964.1"/>
    </source>
</evidence>
<evidence type="ECO:0000256" key="1">
    <source>
        <dbReference type="SAM" id="Phobius"/>
    </source>
</evidence>
<evidence type="ECO:0000313" key="3">
    <source>
        <dbReference type="Proteomes" id="UP000266177"/>
    </source>
</evidence>
<comment type="caution">
    <text evidence="2">The sequence shown here is derived from an EMBL/GenBank/DDBJ whole genome shotgun (WGS) entry which is preliminary data.</text>
</comment>
<dbReference type="AlphaFoldDB" id="A0A3A3GEA2"/>
<feature type="transmembrane region" description="Helical" evidence="1">
    <location>
        <begin position="107"/>
        <end position="128"/>
    </location>
</feature>